<proteinExistence type="predicted"/>
<dbReference type="Pfam" id="PF08238">
    <property type="entry name" value="Sel1"/>
    <property type="match status" value="2"/>
</dbReference>
<dbReference type="AlphaFoldDB" id="A0A0B7GSH5"/>
<dbReference type="RefSeq" id="WP_024753607.1">
    <property type="nucleotide sequence ID" value="NZ_CDNC01000012.1"/>
</dbReference>
<reference evidence="2" key="1">
    <citation type="submission" date="2015-01" db="EMBL/GenBank/DDBJ databases">
        <authorList>
            <person name="Manzoor Shahid"/>
            <person name="Zubair Saima"/>
        </authorList>
    </citation>
    <scope>NUCLEOTIDE SEQUENCE [LARGE SCALE GENOMIC DNA]</scope>
    <source>
        <strain evidence="2">V1</strain>
    </source>
</reference>
<dbReference type="OrthoDB" id="1045962at2"/>
<gene>
    <name evidence="1" type="ORF">TPHV1_20086</name>
</gene>
<accession>A0A0B7GSH5</accession>
<evidence type="ECO:0000313" key="1">
    <source>
        <dbReference type="EMBL" id="CEM61549.1"/>
    </source>
</evidence>
<dbReference type="GeneID" id="57753148"/>
<organism evidence="1 2">
    <name type="scientific">Treponema phagedenis</name>
    <dbReference type="NCBI Taxonomy" id="162"/>
    <lineage>
        <taxon>Bacteria</taxon>
        <taxon>Pseudomonadati</taxon>
        <taxon>Spirochaetota</taxon>
        <taxon>Spirochaetia</taxon>
        <taxon>Spirochaetales</taxon>
        <taxon>Treponemataceae</taxon>
        <taxon>Treponema</taxon>
    </lineage>
</organism>
<sequence>MLNHKQVIYWMTKAAEQEDAFAQLMLGDMYLRGEVTLVDKKKAAYWIRKSYENGCDEAKKVWEKNKLWQYAD</sequence>
<dbReference type="SUPFAM" id="SSF81901">
    <property type="entry name" value="HCP-like"/>
    <property type="match status" value="1"/>
</dbReference>
<keyword evidence="2" id="KW-1185">Reference proteome</keyword>
<dbReference type="InterPro" id="IPR011990">
    <property type="entry name" value="TPR-like_helical_dom_sf"/>
</dbReference>
<protein>
    <recommendedName>
        <fullName evidence="3">Sel1 repeat family protein</fullName>
    </recommendedName>
</protein>
<dbReference type="EMBL" id="CDNC01000012">
    <property type="protein sequence ID" value="CEM61549.1"/>
    <property type="molecule type" value="Genomic_DNA"/>
</dbReference>
<name>A0A0B7GSH5_TREPH</name>
<evidence type="ECO:0008006" key="3">
    <source>
        <dbReference type="Google" id="ProtNLM"/>
    </source>
</evidence>
<evidence type="ECO:0000313" key="2">
    <source>
        <dbReference type="Proteomes" id="UP000042527"/>
    </source>
</evidence>
<dbReference type="Proteomes" id="UP000042527">
    <property type="component" value="Unassembled WGS sequence"/>
</dbReference>
<dbReference type="SMART" id="SM00671">
    <property type="entry name" value="SEL1"/>
    <property type="match status" value="1"/>
</dbReference>
<dbReference type="InterPro" id="IPR006597">
    <property type="entry name" value="Sel1-like"/>
</dbReference>
<dbReference type="Gene3D" id="1.25.40.10">
    <property type="entry name" value="Tetratricopeptide repeat domain"/>
    <property type="match status" value="1"/>
</dbReference>